<keyword evidence="1" id="KW-0472">Membrane</keyword>
<evidence type="ECO:0000256" key="1">
    <source>
        <dbReference type="SAM" id="Phobius"/>
    </source>
</evidence>
<gene>
    <name evidence="2" type="ORF">V5R04_14635</name>
</gene>
<feature type="transmembrane region" description="Helical" evidence="1">
    <location>
        <begin position="36"/>
        <end position="54"/>
    </location>
</feature>
<name>A0AAU7DVT2_9MICO</name>
<protein>
    <submittedName>
        <fullName evidence="2">Uncharacterized protein</fullName>
    </submittedName>
</protein>
<reference evidence="2" key="1">
    <citation type="submission" date="2024-02" db="EMBL/GenBank/DDBJ databases">
        <title>Tomenella chthoni gen. nov. sp. nov., a member of the family Jonesiaceae isolated from bat guano.</title>
        <authorList>
            <person name="Miller S.L."/>
            <person name="King J."/>
            <person name="Sankaranarayanan K."/>
            <person name="Lawson P.A."/>
        </authorList>
    </citation>
    <scope>NUCLEOTIDE SEQUENCE</scope>
    <source>
        <strain evidence="2">BS-20</strain>
    </source>
</reference>
<dbReference type="EMBL" id="CP146203">
    <property type="protein sequence ID" value="XBH21429.1"/>
    <property type="molecule type" value="Genomic_DNA"/>
</dbReference>
<keyword evidence="1" id="KW-0812">Transmembrane</keyword>
<evidence type="ECO:0000313" key="2">
    <source>
        <dbReference type="EMBL" id="XBH21429.1"/>
    </source>
</evidence>
<proteinExistence type="predicted"/>
<organism evidence="2">
    <name type="scientific">Jonesiaceae bacterium BS-20</name>
    <dbReference type="NCBI Taxonomy" id="3120821"/>
    <lineage>
        <taxon>Bacteria</taxon>
        <taxon>Bacillati</taxon>
        <taxon>Actinomycetota</taxon>
        <taxon>Actinomycetes</taxon>
        <taxon>Micrococcales</taxon>
        <taxon>Jonesiaceae</taxon>
    </lineage>
</organism>
<sequence length="55" mass="5981">MMHKSDRIRRAFKVSVVVVLAAEVSTRFVGDVISKFALLFAFVIALLLTLGCGAI</sequence>
<keyword evidence="1" id="KW-1133">Transmembrane helix</keyword>
<dbReference type="AlphaFoldDB" id="A0AAU7DVT2"/>
<accession>A0AAU7DVT2</accession>